<dbReference type="PIRSF" id="PIRSF019455">
    <property type="entry name" value="CopR_AtkY"/>
    <property type="match status" value="1"/>
</dbReference>
<proteinExistence type="inferred from homology"/>
<dbReference type="InterPro" id="IPR036390">
    <property type="entry name" value="WH_DNA-bd_sf"/>
</dbReference>
<keyword evidence="4" id="KW-0804">Transcription</keyword>
<evidence type="ECO:0000256" key="3">
    <source>
        <dbReference type="ARBA" id="ARBA00023125"/>
    </source>
</evidence>
<dbReference type="Pfam" id="PF03965">
    <property type="entry name" value="Penicillinase_R"/>
    <property type="match status" value="1"/>
</dbReference>
<keyword evidence="6" id="KW-1185">Reference proteome</keyword>
<dbReference type="Proteomes" id="UP001241848">
    <property type="component" value="Unassembled WGS sequence"/>
</dbReference>
<name>A0ABT9FX47_9BACL</name>
<reference evidence="5 6" key="1">
    <citation type="submission" date="2022-10" db="EMBL/GenBank/DDBJ databases">
        <title>Paenibacillus description and whole genome data of maize root bacterial community.</title>
        <authorList>
            <person name="Marton D."/>
            <person name="Farkas M."/>
            <person name="Cserhati M."/>
        </authorList>
    </citation>
    <scope>NUCLEOTIDE SEQUENCE [LARGE SCALE GENOMIC DNA]</scope>
    <source>
        <strain evidence="5 6">P96</strain>
    </source>
</reference>
<evidence type="ECO:0000256" key="2">
    <source>
        <dbReference type="ARBA" id="ARBA00023015"/>
    </source>
</evidence>
<dbReference type="Gene3D" id="1.10.10.10">
    <property type="entry name" value="Winged helix-like DNA-binding domain superfamily/Winged helix DNA-binding domain"/>
    <property type="match status" value="1"/>
</dbReference>
<gene>
    <name evidence="5" type="ORF">OIN60_20150</name>
</gene>
<evidence type="ECO:0000256" key="1">
    <source>
        <dbReference type="ARBA" id="ARBA00011046"/>
    </source>
</evidence>
<evidence type="ECO:0000256" key="4">
    <source>
        <dbReference type="ARBA" id="ARBA00023163"/>
    </source>
</evidence>
<dbReference type="SUPFAM" id="SSF46785">
    <property type="entry name" value="Winged helix' DNA-binding domain"/>
    <property type="match status" value="1"/>
</dbReference>
<dbReference type="InterPro" id="IPR036388">
    <property type="entry name" value="WH-like_DNA-bd_sf"/>
</dbReference>
<dbReference type="RefSeq" id="WP_305756659.1">
    <property type="nucleotide sequence ID" value="NZ_JAPCKK010000031.1"/>
</dbReference>
<evidence type="ECO:0000313" key="6">
    <source>
        <dbReference type="Proteomes" id="UP001241848"/>
    </source>
</evidence>
<keyword evidence="2" id="KW-0805">Transcription regulation</keyword>
<comment type="caution">
    <text evidence="5">The sequence shown here is derived from an EMBL/GenBank/DDBJ whole genome shotgun (WGS) entry which is preliminary data.</text>
</comment>
<organism evidence="5 6">
    <name type="scientific">Paenibacillus zeirhizosphaerae</name>
    <dbReference type="NCBI Taxonomy" id="2987519"/>
    <lineage>
        <taxon>Bacteria</taxon>
        <taxon>Bacillati</taxon>
        <taxon>Bacillota</taxon>
        <taxon>Bacilli</taxon>
        <taxon>Bacillales</taxon>
        <taxon>Paenibacillaceae</taxon>
        <taxon>Paenibacillus</taxon>
    </lineage>
</organism>
<evidence type="ECO:0000313" key="5">
    <source>
        <dbReference type="EMBL" id="MDP4099042.1"/>
    </source>
</evidence>
<keyword evidence="3" id="KW-0238">DNA-binding</keyword>
<comment type="similarity">
    <text evidence="1">Belongs to the BlaI transcriptional regulatory family.</text>
</comment>
<sequence>MKELPQISEAEFEVMKVIWNHAPISTNEVIEKLVKTSTWSPKTIQTLLLRLVKKKALTYKKESRVFVYTPLIQEDEYIEHESKSFLNRFYNGTLNSMVLNFLEHDQMSKEDIDELRKILDDRFKKGDGS</sequence>
<dbReference type="EMBL" id="JAPCKK010000031">
    <property type="protein sequence ID" value="MDP4099042.1"/>
    <property type="molecule type" value="Genomic_DNA"/>
</dbReference>
<accession>A0ABT9FX47</accession>
<dbReference type="InterPro" id="IPR005650">
    <property type="entry name" value="BlaI_family"/>
</dbReference>
<dbReference type="Gene3D" id="1.10.4040.10">
    <property type="entry name" value="Penicillinase repressor domain"/>
    <property type="match status" value="1"/>
</dbReference>
<protein>
    <submittedName>
        <fullName evidence="5">BlaI/MecI/CopY family transcriptional regulator</fullName>
    </submittedName>
</protein>